<dbReference type="GO" id="GO:0005783">
    <property type="term" value="C:endoplasmic reticulum"/>
    <property type="evidence" value="ECO:0007669"/>
    <property type="project" value="TreeGrafter"/>
</dbReference>
<evidence type="ECO:0000256" key="5">
    <source>
        <dbReference type="ARBA" id="ARBA00022840"/>
    </source>
</evidence>
<evidence type="ECO:0000256" key="10">
    <source>
        <dbReference type="ARBA" id="ARBA00024548"/>
    </source>
</evidence>
<keyword evidence="3 13" id="KW-0547">Nucleotide-binding</keyword>
<evidence type="ECO:0000256" key="6">
    <source>
        <dbReference type="ARBA" id="ARBA00024469"/>
    </source>
</evidence>
<dbReference type="EMBL" id="JI165707">
    <property type="protein sequence ID" value="ADY41255.1"/>
    <property type="molecule type" value="mRNA"/>
</dbReference>
<comment type="catalytic activity">
    <reaction evidence="11">
        <text>(E)-hexadec-2-enoate + ATP + CoA = (2E)-hexadecenoyl-CoA + AMP + diphosphate</text>
        <dbReference type="Rhea" id="RHEA:36139"/>
        <dbReference type="ChEBI" id="CHEBI:30616"/>
        <dbReference type="ChEBI" id="CHEBI:33019"/>
        <dbReference type="ChEBI" id="CHEBI:57287"/>
        <dbReference type="ChEBI" id="CHEBI:61526"/>
        <dbReference type="ChEBI" id="CHEBI:72745"/>
        <dbReference type="ChEBI" id="CHEBI:456215"/>
    </reaction>
    <physiologicalReaction direction="left-to-right" evidence="11">
        <dbReference type="Rhea" id="RHEA:36140"/>
    </physiologicalReaction>
</comment>
<keyword evidence="14" id="KW-0732">Signal</keyword>
<evidence type="ECO:0000259" key="15">
    <source>
        <dbReference type="Pfam" id="PF00501"/>
    </source>
</evidence>
<comment type="catalytic activity">
    <reaction evidence="8">
        <text>12-hydroxy-(5Z,8Z,10E,14Z)-eicosatetraenoate + ATP + CoA = 12-hydroxy-(5Z,8Z,10E,14Z)-eicosatetraenoyl-CoA + AMP + diphosphate</text>
        <dbReference type="Rhea" id="RHEA:52112"/>
        <dbReference type="ChEBI" id="CHEBI:30616"/>
        <dbReference type="ChEBI" id="CHEBI:33019"/>
        <dbReference type="ChEBI" id="CHEBI:57287"/>
        <dbReference type="ChEBI" id="CHEBI:90718"/>
        <dbReference type="ChEBI" id="CHEBI:136408"/>
        <dbReference type="ChEBI" id="CHEBI:456215"/>
    </reaction>
    <physiologicalReaction direction="left-to-right" evidence="8">
        <dbReference type="Rhea" id="RHEA:52113"/>
    </physiologicalReaction>
</comment>
<name>F1KTQ1_ASCSU</name>
<dbReference type="GO" id="GO:0016020">
    <property type="term" value="C:membrane"/>
    <property type="evidence" value="ECO:0007669"/>
    <property type="project" value="TreeGrafter"/>
</dbReference>
<comment type="catalytic activity">
    <reaction evidence="10">
        <text>(5Z,8Z,11Z,14Z)-eicosatetraenoate + ATP + CoA = (5Z,8Z,11Z,14Z)-eicosatetraenoyl-CoA + AMP + diphosphate</text>
        <dbReference type="Rhea" id="RHEA:19713"/>
        <dbReference type="ChEBI" id="CHEBI:30616"/>
        <dbReference type="ChEBI" id="CHEBI:32395"/>
        <dbReference type="ChEBI" id="CHEBI:33019"/>
        <dbReference type="ChEBI" id="CHEBI:57287"/>
        <dbReference type="ChEBI" id="CHEBI:57368"/>
        <dbReference type="ChEBI" id="CHEBI:456215"/>
        <dbReference type="EC" id="6.2.1.15"/>
    </reaction>
    <physiologicalReaction direction="left-to-right" evidence="10">
        <dbReference type="Rhea" id="RHEA:19714"/>
    </physiologicalReaction>
</comment>
<dbReference type="GO" id="GO:0047676">
    <property type="term" value="F:arachidonate-CoA ligase activity"/>
    <property type="evidence" value="ECO:0007669"/>
    <property type="project" value="UniProtKB-EC"/>
</dbReference>
<sequence>MMWLLLHNALFATALGSILYVASKWITSRKRITNDGIITRKRAIEQKDAPGVYRSGILLDTDIPVSQFDPRVVTLYDLFMKGLNLNPHGQCLGYRPAPKQPYRFLTYTEVFQHARDFGSALITKVGLTPGNETRVGIYGKNGPQWFMTAFGCVQQSIVIVPLYDTLGPEAVTYIIQQTEMSTIIVDTVEKAKKLLKREDLPLLVNLIIIEENGLSELKTTDHNLTIYSFNELVNEGHQNSIPMTLPKADDTYIICYTSGTTGFPKGVILSHKNMIASISAFYLLLSNFAPQYISPSEVAISYLPLSHTFEQMSHWCIFMLGASTAYYSGNIQQLNDDLMDVKPTIFPVVPRLLNRFYDLIQVKLKNANPLLRAIYSYAYNRKLSLLKRGIACNDTVWDKLIFRKIQAQIGGRVHLIATGSAPVSAEVLETCRIVLGAVIVEGYGQTECTGLVTSTWPGDFVGGHCGGPSTCTLLKLADVPELQYYASQGKGEVMIKGPHCTAGYFKDPEKTAELFDEDGFIHTGDIGQILPDGSLKIIDRKKHIFKLAQGEYVAPEKIENIYMRAPCVQQVYVDGNSLERFLVAIVVPDEGVIKKWFKQNVENNGNSYMHMLQTKEVQRYVLEELQKIGKESGLNSIEQVKAIYLTSDAFSVENGLLTPTLKARRPQLRAHYASVINDLYKAINQ</sequence>
<comment type="catalytic activity">
    <reaction evidence="12">
        <text>hexadecanoate + ATP + CoA = hexadecanoyl-CoA + AMP + diphosphate</text>
        <dbReference type="Rhea" id="RHEA:30751"/>
        <dbReference type="ChEBI" id="CHEBI:7896"/>
        <dbReference type="ChEBI" id="CHEBI:30616"/>
        <dbReference type="ChEBI" id="CHEBI:33019"/>
        <dbReference type="ChEBI" id="CHEBI:57287"/>
        <dbReference type="ChEBI" id="CHEBI:57379"/>
        <dbReference type="ChEBI" id="CHEBI:456215"/>
    </reaction>
    <physiologicalReaction direction="left-to-right" evidence="12">
        <dbReference type="Rhea" id="RHEA:30752"/>
    </physiologicalReaction>
</comment>
<dbReference type="GO" id="GO:0005524">
    <property type="term" value="F:ATP binding"/>
    <property type="evidence" value="ECO:0007669"/>
    <property type="project" value="UniProtKB-KW"/>
</dbReference>
<comment type="similarity">
    <text evidence="1 13">Belongs to the ATP-dependent AMP-binding enzyme family.</text>
</comment>
<comment type="catalytic activity">
    <reaction evidence="6">
        <text>5-hydroxy-(6E,8Z,11Z,14Z)-eicosatetraenoate + ATP + CoA = 5-hydroxy-(6E,8Z,11Z,14Z)-eicosatetraenoyl-CoA + AMP + diphosphate</text>
        <dbReference type="Rhea" id="RHEA:52108"/>
        <dbReference type="ChEBI" id="CHEBI:30616"/>
        <dbReference type="ChEBI" id="CHEBI:33019"/>
        <dbReference type="ChEBI" id="CHEBI:57287"/>
        <dbReference type="ChEBI" id="CHEBI:65341"/>
        <dbReference type="ChEBI" id="CHEBI:136407"/>
        <dbReference type="ChEBI" id="CHEBI:456215"/>
    </reaction>
    <physiologicalReaction direction="left-to-right" evidence="6">
        <dbReference type="Rhea" id="RHEA:52109"/>
    </physiologicalReaction>
</comment>
<dbReference type="PROSITE" id="PS00455">
    <property type="entry name" value="AMP_BINDING"/>
    <property type="match status" value="1"/>
</dbReference>
<evidence type="ECO:0000256" key="2">
    <source>
        <dbReference type="ARBA" id="ARBA00022598"/>
    </source>
</evidence>
<dbReference type="PANTHER" id="PTHR43272">
    <property type="entry name" value="LONG-CHAIN-FATTY-ACID--COA LIGASE"/>
    <property type="match status" value="1"/>
</dbReference>
<evidence type="ECO:0000256" key="14">
    <source>
        <dbReference type="SAM" id="SignalP"/>
    </source>
</evidence>
<dbReference type="Gene3D" id="3.40.50.12780">
    <property type="entry name" value="N-terminal domain of ligase-like"/>
    <property type="match status" value="1"/>
</dbReference>
<proteinExistence type="evidence at transcript level"/>
<evidence type="ECO:0000256" key="1">
    <source>
        <dbReference type="ARBA" id="ARBA00006432"/>
    </source>
</evidence>
<evidence type="ECO:0000256" key="13">
    <source>
        <dbReference type="RuleBase" id="RU369030"/>
    </source>
</evidence>
<keyword evidence="2 13" id="KW-0436">Ligase</keyword>
<evidence type="ECO:0000256" key="11">
    <source>
        <dbReference type="ARBA" id="ARBA00024565"/>
    </source>
</evidence>
<dbReference type="CDD" id="cd05927">
    <property type="entry name" value="LC-FACS_euk"/>
    <property type="match status" value="1"/>
</dbReference>
<keyword evidence="4 13" id="KW-0276">Fatty acid metabolism</keyword>
<evidence type="ECO:0000313" key="16">
    <source>
        <dbReference type="EMBL" id="ADY41255.1"/>
    </source>
</evidence>
<dbReference type="SUPFAM" id="SSF56801">
    <property type="entry name" value="Acetyl-CoA synthetase-like"/>
    <property type="match status" value="1"/>
</dbReference>
<dbReference type="EC" id="6.2.1.3" evidence="13"/>
<evidence type="ECO:0000256" key="7">
    <source>
        <dbReference type="ARBA" id="ARBA00024484"/>
    </source>
</evidence>
<dbReference type="PANTHER" id="PTHR43272:SF43">
    <property type="entry name" value="LONG-CHAIN-FATTY-ACID--COA LIGASE"/>
    <property type="match status" value="1"/>
</dbReference>
<dbReference type="AlphaFoldDB" id="F1KTQ1"/>
<dbReference type="InterPro" id="IPR042099">
    <property type="entry name" value="ANL_N_sf"/>
</dbReference>
<comment type="catalytic activity">
    <reaction evidence="9">
        <text>15-hydroxy-(5Z,8Z,11Z,13E)-eicosatetraenoate + ATP + CoA = 15-hydroxy-(5Z,8Z,11Z,13E)-eicosatetraenoyl-CoA + AMP + diphosphate</text>
        <dbReference type="Rhea" id="RHEA:52116"/>
        <dbReference type="ChEBI" id="CHEBI:30616"/>
        <dbReference type="ChEBI" id="CHEBI:33019"/>
        <dbReference type="ChEBI" id="CHEBI:57287"/>
        <dbReference type="ChEBI" id="CHEBI:78832"/>
        <dbReference type="ChEBI" id="CHEBI:136409"/>
        <dbReference type="ChEBI" id="CHEBI:456215"/>
    </reaction>
    <physiologicalReaction direction="left-to-right" evidence="9">
        <dbReference type="Rhea" id="RHEA:52117"/>
    </physiologicalReaction>
</comment>
<evidence type="ECO:0000256" key="4">
    <source>
        <dbReference type="ARBA" id="ARBA00022832"/>
    </source>
</evidence>
<evidence type="ECO:0000256" key="12">
    <source>
        <dbReference type="ARBA" id="ARBA00049139"/>
    </source>
</evidence>
<keyword evidence="5 13" id="KW-0067">ATP-binding</keyword>
<evidence type="ECO:0000256" key="9">
    <source>
        <dbReference type="ARBA" id="ARBA00024532"/>
    </source>
</evidence>
<dbReference type="InterPro" id="IPR020845">
    <property type="entry name" value="AMP-binding_CS"/>
</dbReference>
<protein>
    <recommendedName>
        <fullName evidence="13">Long-chain-fatty-acid--CoA ligase</fullName>
        <ecNumber evidence="13">6.2.1.3</ecNumber>
    </recommendedName>
</protein>
<accession>F1KTQ1</accession>
<evidence type="ECO:0000256" key="8">
    <source>
        <dbReference type="ARBA" id="ARBA00024495"/>
    </source>
</evidence>
<dbReference type="InterPro" id="IPR000873">
    <property type="entry name" value="AMP-dep_synth/lig_dom"/>
</dbReference>
<dbReference type="InterPro" id="IPR045311">
    <property type="entry name" value="LC-FACS_euk"/>
</dbReference>
<reference evidence="16" key="1">
    <citation type="journal article" date="2011" name="Genome Res.">
        <title>Deep small RNA sequencing from the nematode Ascaris reveals conservation, functional diversification, and novel developmental profiles.</title>
        <authorList>
            <person name="Wang J."/>
            <person name="Czech B."/>
            <person name="Crunk A."/>
            <person name="Wallace A."/>
            <person name="Mitreva M."/>
            <person name="Hannon G.J."/>
            <person name="Davis R.E."/>
        </authorList>
    </citation>
    <scope>NUCLEOTIDE SEQUENCE</scope>
</reference>
<comment type="catalytic activity">
    <reaction evidence="7">
        <text>a long-chain fatty acid + ATP + CoA = a long-chain fatty acyl-CoA + AMP + diphosphate</text>
        <dbReference type="Rhea" id="RHEA:15421"/>
        <dbReference type="ChEBI" id="CHEBI:30616"/>
        <dbReference type="ChEBI" id="CHEBI:33019"/>
        <dbReference type="ChEBI" id="CHEBI:57287"/>
        <dbReference type="ChEBI" id="CHEBI:57560"/>
        <dbReference type="ChEBI" id="CHEBI:83139"/>
        <dbReference type="ChEBI" id="CHEBI:456215"/>
        <dbReference type="EC" id="6.2.1.3"/>
    </reaction>
    <physiologicalReaction direction="left-to-right" evidence="7">
        <dbReference type="Rhea" id="RHEA:15422"/>
    </physiologicalReaction>
</comment>
<feature type="domain" description="AMP-dependent synthetase/ligase" evidence="15">
    <location>
        <begin position="95"/>
        <end position="505"/>
    </location>
</feature>
<organism evidence="16">
    <name type="scientific">Ascaris suum</name>
    <name type="common">Pig roundworm</name>
    <name type="synonym">Ascaris lumbricoides</name>
    <dbReference type="NCBI Taxonomy" id="6253"/>
    <lineage>
        <taxon>Eukaryota</taxon>
        <taxon>Metazoa</taxon>
        <taxon>Ecdysozoa</taxon>
        <taxon>Nematoda</taxon>
        <taxon>Chromadorea</taxon>
        <taxon>Rhabditida</taxon>
        <taxon>Spirurina</taxon>
        <taxon>Ascaridomorpha</taxon>
        <taxon>Ascaridoidea</taxon>
        <taxon>Ascarididae</taxon>
        <taxon>Ascaris</taxon>
    </lineage>
</organism>
<feature type="signal peptide" evidence="14">
    <location>
        <begin position="1"/>
        <end position="16"/>
    </location>
</feature>
<keyword evidence="13" id="KW-0443">Lipid metabolism</keyword>
<evidence type="ECO:0000256" key="3">
    <source>
        <dbReference type="ARBA" id="ARBA00022741"/>
    </source>
</evidence>
<dbReference type="Pfam" id="PF00501">
    <property type="entry name" value="AMP-binding"/>
    <property type="match status" value="1"/>
</dbReference>
<feature type="chain" id="PRO_5003268299" description="Long-chain-fatty-acid--CoA ligase" evidence="14">
    <location>
        <begin position="17"/>
        <end position="685"/>
    </location>
</feature>
<comment type="function">
    <text evidence="13">Catalyzes the conversion of long-chain fatty acids to their active form acyl-CoAs for both synthesis of cellular lipids, and degradation via beta-oxidation.</text>
</comment>